<evidence type="ECO:0000313" key="1">
    <source>
        <dbReference type="EMBL" id="AOV58565.1"/>
    </source>
</evidence>
<dbReference type="EMBL" id="KU686197">
    <property type="protein sequence ID" value="AOV58565.1"/>
    <property type="molecule type" value="Genomic_DNA"/>
</dbReference>
<name>A0A1D8KJL8_9CAUD</name>
<evidence type="ECO:0000313" key="3">
    <source>
        <dbReference type="EMBL" id="AOV59043.1"/>
    </source>
</evidence>
<gene>
    <name evidence="3" type="ORF">C421010_060</name>
    <name evidence="1" type="ORF">S250808_060</name>
    <name evidence="2" type="ORF">T040910_060</name>
</gene>
<dbReference type="OrthoDB" id="23855at10239"/>
<dbReference type="EMBL" id="KU686198">
    <property type="protein sequence ID" value="AOV58804.1"/>
    <property type="molecule type" value="Genomic_DNA"/>
</dbReference>
<dbReference type="RefSeq" id="YP_009321323.1">
    <property type="nucleotide sequence ID" value="NC_031906.1"/>
</dbReference>
<dbReference type="Proteomes" id="UP000204537">
    <property type="component" value="Segment"/>
</dbReference>
<reference evidence="4 5" key="1">
    <citation type="journal article" date="2016" name="Virology">
        <title>The genomic content and context of auxiliary metabolic genes in marine cyanomyoviruses.</title>
        <authorList>
            <person name="Crummett L.T."/>
            <person name="Puxty R.J."/>
            <person name="Weihe C."/>
            <person name="Marston M.F."/>
            <person name="Martiny J.B."/>
        </authorList>
    </citation>
    <scope>NUCLEOTIDE SEQUENCE [LARGE SCALE GENOMIC DNA]</scope>
    <source>
        <strain evidence="1">0808SB25</strain>
        <strain evidence="2">0910TB04</strain>
        <strain evidence="3">1010CC42</strain>
    </source>
</reference>
<organism evidence="2 5">
    <name type="scientific">Synechococcus phage S-CAM3</name>
    <dbReference type="NCBI Taxonomy" id="1883366"/>
    <lineage>
        <taxon>Viruses</taxon>
        <taxon>Duplodnaviria</taxon>
        <taxon>Heunggongvirae</taxon>
        <taxon>Uroviricota</taxon>
        <taxon>Caudoviricetes</taxon>
        <taxon>Pantevenvirales</taxon>
        <taxon>Kyanoviridae</taxon>
        <taxon>Charybdisvirus</taxon>
        <taxon>Charybdisvirus scam3</taxon>
    </lineage>
</organism>
<dbReference type="Proteomes" id="UP000240920">
    <property type="component" value="Segment"/>
</dbReference>
<dbReference type="EMBL" id="KU686199">
    <property type="protein sequence ID" value="AOV59043.1"/>
    <property type="molecule type" value="Genomic_DNA"/>
</dbReference>
<evidence type="ECO:0000313" key="4">
    <source>
        <dbReference type="Proteomes" id="UP000204537"/>
    </source>
</evidence>
<sequence length="74" mass="8551">MDHDLMYVVINGEAIMIENGTAVSYLVDDEDGTIDWTAGDTVDWEDMLPEEYKMYKSAYDFLLTYANTYSVYTK</sequence>
<keyword evidence="4" id="KW-1185">Reference proteome</keyword>
<dbReference type="Proteomes" id="UP000240804">
    <property type="component" value="Segment"/>
</dbReference>
<accession>A0A1D8KJL8</accession>
<evidence type="ECO:0000313" key="5">
    <source>
        <dbReference type="Proteomes" id="UP000240804"/>
    </source>
</evidence>
<dbReference type="GeneID" id="30306350"/>
<protein>
    <submittedName>
        <fullName evidence="2">Uncharacterized protein</fullName>
    </submittedName>
</protein>
<dbReference type="KEGG" id="vg:30306350"/>
<proteinExistence type="predicted"/>
<evidence type="ECO:0000313" key="2">
    <source>
        <dbReference type="EMBL" id="AOV58804.1"/>
    </source>
</evidence>